<keyword evidence="1" id="KW-0472">Membrane</keyword>
<dbReference type="AlphaFoldDB" id="A0A2M6WA53"/>
<feature type="transmembrane region" description="Helical" evidence="1">
    <location>
        <begin position="16"/>
        <end position="36"/>
    </location>
</feature>
<evidence type="ECO:0000313" key="2">
    <source>
        <dbReference type="EMBL" id="PIT89637.1"/>
    </source>
</evidence>
<sequence>MDLANQQISAFRLSRIFAWLLVLTLIGLTAGYLGLIQGKIRDIKRRVDLRQLRTALAIYQDKFDLLPASDDNDVGGWDNSLEPAEHTKEFLNILKKKKIVEQDIIDPLNIDSYYYRYKKFPAGAYGCAKPFIILQINNFEVYTKDHGAGACPEKNFAAEISNGYTIQIFE</sequence>
<evidence type="ECO:0000256" key="1">
    <source>
        <dbReference type="SAM" id="Phobius"/>
    </source>
</evidence>
<comment type="caution">
    <text evidence="2">The sequence shown here is derived from an EMBL/GenBank/DDBJ whole genome shotgun (WGS) entry which is preliminary data.</text>
</comment>
<dbReference type="EMBL" id="PFBP01000045">
    <property type="protein sequence ID" value="PIT89637.1"/>
    <property type="molecule type" value="Genomic_DNA"/>
</dbReference>
<reference evidence="3" key="1">
    <citation type="submission" date="2017-09" db="EMBL/GenBank/DDBJ databases">
        <title>Depth-based differentiation of microbial function through sediment-hosted aquifers and enrichment of novel symbionts in the deep terrestrial subsurface.</title>
        <authorList>
            <person name="Probst A.J."/>
            <person name="Ladd B."/>
            <person name="Jarett J.K."/>
            <person name="Geller-Mcgrath D.E."/>
            <person name="Sieber C.M.K."/>
            <person name="Emerson J.B."/>
            <person name="Anantharaman K."/>
            <person name="Thomas B.C."/>
            <person name="Malmstrom R."/>
            <person name="Stieglmeier M."/>
            <person name="Klingl A."/>
            <person name="Woyke T."/>
            <person name="Ryan C.M."/>
            <person name="Banfield J.F."/>
        </authorList>
    </citation>
    <scope>NUCLEOTIDE SEQUENCE [LARGE SCALE GENOMIC DNA]</scope>
</reference>
<keyword evidence="1" id="KW-1133">Transmembrane helix</keyword>
<name>A0A2M6WA53_9BACT</name>
<evidence type="ECO:0000313" key="3">
    <source>
        <dbReference type="Proteomes" id="UP000231464"/>
    </source>
</evidence>
<dbReference type="Proteomes" id="UP000231464">
    <property type="component" value="Unassembled WGS sequence"/>
</dbReference>
<accession>A0A2M6WA53</accession>
<organism evidence="2 3">
    <name type="scientific">Candidatus Kuenenbacteria bacterium CG10_big_fil_rev_8_21_14_0_10_36_11</name>
    <dbReference type="NCBI Taxonomy" id="1974618"/>
    <lineage>
        <taxon>Bacteria</taxon>
        <taxon>Candidatus Kueneniibacteriota</taxon>
    </lineage>
</organism>
<proteinExistence type="predicted"/>
<gene>
    <name evidence="2" type="ORF">COU23_02815</name>
</gene>
<protein>
    <recommendedName>
        <fullName evidence="4">Type II secretion system protein GspG C-terminal domain-containing protein</fullName>
    </recommendedName>
</protein>
<evidence type="ECO:0008006" key="4">
    <source>
        <dbReference type="Google" id="ProtNLM"/>
    </source>
</evidence>
<keyword evidence="1" id="KW-0812">Transmembrane</keyword>